<keyword evidence="2" id="KW-1185">Reference proteome</keyword>
<organism evidence="1 2">
    <name type="scientific">Ambrosia artemisiifolia</name>
    <name type="common">Common ragweed</name>
    <dbReference type="NCBI Taxonomy" id="4212"/>
    <lineage>
        <taxon>Eukaryota</taxon>
        <taxon>Viridiplantae</taxon>
        <taxon>Streptophyta</taxon>
        <taxon>Embryophyta</taxon>
        <taxon>Tracheophyta</taxon>
        <taxon>Spermatophyta</taxon>
        <taxon>Magnoliopsida</taxon>
        <taxon>eudicotyledons</taxon>
        <taxon>Gunneridae</taxon>
        <taxon>Pentapetalae</taxon>
        <taxon>asterids</taxon>
        <taxon>campanulids</taxon>
        <taxon>Asterales</taxon>
        <taxon>Asteraceae</taxon>
        <taxon>Asteroideae</taxon>
        <taxon>Heliantheae alliance</taxon>
        <taxon>Heliantheae</taxon>
        <taxon>Ambrosia</taxon>
    </lineage>
</organism>
<feature type="non-terminal residue" evidence="1">
    <location>
        <position position="1"/>
    </location>
</feature>
<sequence length="91" mass="10546">WGDLQWEQNEHLIFWYTVNTNVCCLCSRKRDVGLLIGYVMISGGFKCVPEFEVAFCVYWHCWRELSPSHSPIKVSVVERSTLALATCDIYP</sequence>
<dbReference type="AlphaFoldDB" id="A0AAD5D091"/>
<dbReference type="Proteomes" id="UP001206925">
    <property type="component" value="Unassembled WGS sequence"/>
</dbReference>
<gene>
    <name evidence="1" type="ORF">M8C21_010521</name>
</gene>
<accession>A0AAD5D091</accession>
<comment type="caution">
    <text evidence="1">The sequence shown here is derived from an EMBL/GenBank/DDBJ whole genome shotgun (WGS) entry which is preliminary data.</text>
</comment>
<protein>
    <submittedName>
        <fullName evidence="1">Uncharacterized protein</fullName>
    </submittedName>
</protein>
<evidence type="ECO:0000313" key="2">
    <source>
        <dbReference type="Proteomes" id="UP001206925"/>
    </source>
</evidence>
<evidence type="ECO:0000313" key="1">
    <source>
        <dbReference type="EMBL" id="KAI7749645.1"/>
    </source>
</evidence>
<proteinExistence type="predicted"/>
<reference evidence="1" key="1">
    <citation type="submission" date="2022-06" db="EMBL/GenBank/DDBJ databases">
        <title>Uncovering the hologenomic basis of an extraordinary plant invasion.</title>
        <authorList>
            <person name="Bieker V.C."/>
            <person name="Martin M.D."/>
            <person name="Gilbert T."/>
            <person name="Hodgins K."/>
            <person name="Battlay P."/>
            <person name="Petersen B."/>
            <person name="Wilson J."/>
        </authorList>
    </citation>
    <scope>NUCLEOTIDE SEQUENCE</scope>
    <source>
        <strain evidence="1">AA19_3_7</strain>
        <tissue evidence="1">Leaf</tissue>
    </source>
</reference>
<dbReference type="EMBL" id="JAMZMK010006316">
    <property type="protein sequence ID" value="KAI7749645.1"/>
    <property type="molecule type" value="Genomic_DNA"/>
</dbReference>
<name>A0AAD5D091_AMBAR</name>